<feature type="transmembrane region" description="Helical" evidence="1">
    <location>
        <begin position="38"/>
        <end position="60"/>
    </location>
</feature>
<evidence type="ECO:0000313" key="3">
    <source>
        <dbReference type="EMBL" id="SNB78124.1"/>
    </source>
</evidence>
<reference evidence="3 4" key="2">
    <citation type="submission" date="2017-06" db="EMBL/GenBank/DDBJ databases">
        <authorList>
            <person name="Kim H.J."/>
            <person name="Triplett B.A."/>
        </authorList>
    </citation>
    <scope>NUCLEOTIDE SEQUENCE [LARGE SCALE GENOMIC DNA]</scope>
    <source>
        <strain evidence="3">Kingella_eburonensis</strain>
    </source>
</reference>
<evidence type="ECO:0000313" key="4">
    <source>
        <dbReference type="Proteomes" id="UP000215450"/>
    </source>
</evidence>
<dbReference type="EMBL" id="FXUV02000043">
    <property type="protein sequence ID" value="SNB78124.1"/>
    <property type="molecule type" value="Genomic_DNA"/>
</dbReference>
<dbReference type="EMBL" id="FXUV01000074">
    <property type="protein sequence ID" value="SMQ13501.1"/>
    <property type="molecule type" value="Genomic_DNA"/>
</dbReference>
<name>A0A238HIX9_9NEIS</name>
<accession>A0A238HIX9</accession>
<proteinExistence type="predicted"/>
<sequence>MHEWRYTVPACPEAYQRASAVFNQHVVRSDKKFLRNIWGIWLIHTLILVVCAIVIGSATGKMLGVASVLYDADLIDCADILYQNANSILPTIAVTIVFFPYQAKSSHALLFASCLSSRLSYE</sequence>
<keyword evidence="1" id="KW-0472">Membrane</keyword>
<keyword evidence="1" id="KW-1133">Transmembrane helix</keyword>
<evidence type="ECO:0000313" key="2">
    <source>
        <dbReference type="EMBL" id="SMQ13501.1"/>
    </source>
</evidence>
<organism evidence="2">
    <name type="scientific">Kingella negevensis</name>
    <dbReference type="NCBI Taxonomy" id="1522312"/>
    <lineage>
        <taxon>Bacteria</taxon>
        <taxon>Pseudomonadati</taxon>
        <taxon>Pseudomonadota</taxon>
        <taxon>Betaproteobacteria</taxon>
        <taxon>Neisseriales</taxon>
        <taxon>Neisseriaceae</taxon>
        <taxon>Kingella</taxon>
    </lineage>
</organism>
<dbReference type="STRING" id="1522312.GCA_900177895_01829"/>
<feature type="transmembrane region" description="Helical" evidence="1">
    <location>
        <begin position="80"/>
        <end position="101"/>
    </location>
</feature>
<reference evidence="2" key="1">
    <citation type="submission" date="2017-05" db="EMBL/GenBank/DDBJ databases">
        <authorList>
            <person name="Song R."/>
            <person name="Chenine A.L."/>
            <person name="Ruprecht R.M."/>
        </authorList>
    </citation>
    <scope>NUCLEOTIDE SEQUENCE</scope>
    <source>
        <strain evidence="2">Kingella_eburonensis</strain>
    </source>
</reference>
<protein>
    <submittedName>
        <fullName evidence="2">Uncharacterized protein</fullName>
    </submittedName>
</protein>
<dbReference type="AlphaFoldDB" id="A0A238HIX9"/>
<dbReference type="Proteomes" id="UP000215450">
    <property type="component" value="Unassembled WGS sequence"/>
</dbReference>
<evidence type="ECO:0000256" key="1">
    <source>
        <dbReference type="SAM" id="Phobius"/>
    </source>
</evidence>
<keyword evidence="4" id="KW-1185">Reference proteome</keyword>
<keyword evidence="1" id="KW-0812">Transmembrane</keyword>
<gene>
    <name evidence="3" type="ORF">KEBURONENSIS_00358</name>
    <name evidence="2" type="ORF">KEBURONENSIS_00597</name>
</gene>